<feature type="region of interest" description="Disordered" evidence="11">
    <location>
        <begin position="1193"/>
        <end position="1318"/>
    </location>
</feature>
<feature type="region of interest" description="Disordered" evidence="11">
    <location>
        <begin position="1148"/>
        <end position="1171"/>
    </location>
</feature>
<dbReference type="GeneID" id="90035496"/>
<evidence type="ECO:0000259" key="12">
    <source>
        <dbReference type="PROSITE" id="PS50016"/>
    </source>
</evidence>
<dbReference type="PROSITE" id="PS50089">
    <property type="entry name" value="ZF_RING_2"/>
    <property type="match status" value="1"/>
</dbReference>
<dbReference type="SMART" id="SM00438">
    <property type="entry name" value="ZnF_NFX"/>
    <property type="match status" value="8"/>
</dbReference>
<evidence type="ECO:0000256" key="1">
    <source>
        <dbReference type="ARBA" id="ARBA00004123"/>
    </source>
</evidence>
<dbReference type="InterPro" id="IPR000967">
    <property type="entry name" value="Znf_NFX1"/>
</dbReference>
<feature type="domain" description="RING-type" evidence="13">
    <location>
        <begin position="280"/>
        <end position="339"/>
    </location>
</feature>
<comment type="similarity">
    <text evidence="2">Belongs to the NFX1 family.</text>
</comment>
<dbReference type="PANTHER" id="PTHR12360">
    <property type="entry name" value="NUCLEAR TRANSCRIPTION FACTOR, X-BOX BINDING 1 NFX1"/>
    <property type="match status" value="1"/>
</dbReference>
<evidence type="ECO:0000256" key="7">
    <source>
        <dbReference type="ARBA" id="ARBA00023015"/>
    </source>
</evidence>
<dbReference type="Pfam" id="PF01424">
    <property type="entry name" value="R3H"/>
    <property type="match status" value="1"/>
</dbReference>
<feature type="domain" description="R3H" evidence="14">
    <location>
        <begin position="925"/>
        <end position="989"/>
    </location>
</feature>
<organism evidence="15 16">
    <name type="scientific">Myxozyma melibiosi</name>
    <dbReference type="NCBI Taxonomy" id="54550"/>
    <lineage>
        <taxon>Eukaryota</taxon>
        <taxon>Fungi</taxon>
        <taxon>Dikarya</taxon>
        <taxon>Ascomycota</taxon>
        <taxon>Saccharomycotina</taxon>
        <taxon>Lipomycetes</taxon>
        <taxon>Lipomycetales</taxon>
        <taxon>Lipomycetaceae</taxon>
        <taxon>Myxozyma</taxon>
    </lineage>
</organism>
<feature type="compositionally biased region" description="Low complexity" evidence="11">
    <location>
        <begin position="1287"/>
        <end position="1310"/>
    </location>
</feature>
<keyword evidence="8" id="KW-0804">Transcription</keyword>
<dbReference type="Proteomes" id="UP001498771">
    <property type="component" value="Unassembled WGS sequence"/>
</dbReference>
<feature type="compositionally biased region" description="Polar residues" evidence="11">
    <location>
        <begin position="11"/>
        <end position="22"/>
    </location>
</feature>
<sequence>MAAEVDAQRQIPPQTFKTTSTPIPSPSEGSSRSQRRGERSTNRNSESDQNRGGRRRGPRQPAASTPDATNPPSAPGESGNQPSSTSARRNRRPRKGRETEASGSSDVTSTSQQPADDAPPTSDPSDGGHSSSASRSRNRNRRGNKNDSSRTIESTSSSSFNPAATAFVPSENVAALQQAPQAQPQSSGRNRRRGANGNASDSQPPQSRASRARKNFGSQLTIPLSNDDEHDNDHDKHQHGQKELPTSSLDLDGYFSGQDMSSNSLAVSILEDIHSGAYECMICINSITRKSKIWTCSTCYRVFHIHCIQKWGKQIKDTAAAAPGADPTVPVAWRCPGCQTARQEIPDKYRCWCGKVDNPDQSPLFPPHSCGQTCSYEYSNCPHVCSIPCHPGPHPKCSAMGPPLDCFCGKSTTQRRCVDTKYDGWSCGVVCGEMMACGVHTCPRPCHTGLCGPCEAPIHSSCYCGKEDKDVKCCQTLPARKSFFIDQDGDEAWWSAIWKCENVCDREFDCGVHHCQKSCHVQDIEPAHCPLSPDVVKTCPCGKHAVSEILGHERSSCEEVVPTCRDQCGKTLACGHLCKLVCHTGACGPCTEEVTVPCLCGHNMITLPCADLIFGTPRCRRICRIQLNCQRHECGQPCCPGEKLGQERLLKFRRKDVLQQQQVLEDIIEPQHICTATCNNMLKCGNHRCQITCHRGPCPPCLEASFEELTCNCGRTKMMPPIPCGTKPPRCKYQCTRVPACGHPAVKHNCHLDDEECPKCPYFVERRCMCGKSLQKNQPCSRQNVSCGNICNKLLSCGSHHCKKPCHREGECESPCKQPCGKTKSCGHPDELPCHSPFQCEEEKPCTAPIEIQCHCENLKRTVKCGATKTIKPPLRVIKCNDQCALLARNARLAEALNITAESHALASNAVTHSDITLRLYGTNKKWCESIEKIIDQFIVSAAAKRSLAFPPMRRQQRQFIHCLAEAYNLESESQDPEPHRSVVLHRTSRTALPDKNLAQAYAIWTKKQQAAGLTQLGSSSSSSANGSSMPLQMRRAPKHAYNAILLESVQFGLTRADLERKIERYLEPLADSKLRYTASWIADEDVVLMPQNAAELGFEPDDVERELAAIKYGLRKFIVTEQKLAQAAEMCWITRDNVIAYRESTVGKGSTGIGSGAWTSVPASSSSSSSNATAKARFTSYNVFAALGATANKSSASSSSTGAAAKAKKEPIADSWEDLDDEENEGSRAAEGEGLEEQAESSSRAEKEEQAKEDEGEVETPIEGSLPAVSADDTADDDTSRDAEEAPSASAPEEAPSVSAPEEAPASDSNESHESTE</sequence>
<dbReference type="Gene3D" id="3.30.1370.50">
    <property type="entry name" value="R3H-like domain"/>
    <property type="match status" value="1"/>
</dbReference>
<feature type="compositionally biased region" description="Polar residues" evidence="11">
    <location>
        <begin position="101"/>
        <end position="113"/>
    </location>
</feature>
<feature type="compositionally biased region" description="Polar residues" evidence="11">
    <location>
        <begin position="62"/>
        <end position="71"/>
    </location>
</feature>
<dbReference type="PROSITE" id="PS51061">
    <property type="entry name" value="R3H"/>
    <property type="match status" value="1"/>
</dbReference>
<gene>
    <name evidence="15" type="ORF">BZA70DRAFT_185816</name>
</gene>
<name>A0ABR1F4Q1_9ASCO</name>
<evidence type="ECO:0000313" key="16">
    <source>
        <dbReference type="Proteomes" id="UP001498771"/>
    </source>
</evidence>
<feature type="compositionally biased region" description="Basic and acidic residues" evidence="11">
    <location>
        <begin position="231"/>
        <end position="242"/>
    </location>
</feature>
<dbReference type="InterPro" id="IPR036867">
    <property type="entry name" value="R3H_dom_sf"/>
</dbReference>
<protein>
    <recommendedName>
        <fullName evidence="17">R3H domain-containing protein</fullName>
    </recommendedName>
</protein>
<dbReference type="Pfam" id="PF01422">
    <property type="entry name" value="zf-NF-X1"/>
    <property type="match status" value="5"/>
</dbReference>
<dbReference type="SUPFAM" id="SSF57850">
    <property type="entry name" value="RING/U-box"/>
    <property type="match status" value="1"/>
</dbReference>
<dbReference type="InterPro" id="IPR001841">
    <property type="entry name" value="Znf_RING"/>
</dbReference>
<dbReference type="EMBL" id="JBBJBU010000007">
    <property type="protein sequence ID" value="KAK7204833.1"/>
    <property type="molecule type" value="Genomic_DNA"/>
</dbReference>
<feature type="compositionally biased region" description="Low complexity" evidence="11">
    <location>
        <begin position="114"/>
        <end position="135"/>
    </location>
</feature>
<comment type="subcellular location">
    <subcellularLocation>
        <location evidence="1">Nucleus</location>
    </subcellularLocation>
</comment>
<keyword evidence="16" id="KW-1185">Reference proteome</keyword>
<evidence type="ECO:0000256" key="2">
    <source>
        <dbReference type="ARBA" id="ARBA00007269"/>
    </source>
</evidence>
<feature type="domain" description="PHD-type" evidence="12">
    <location>
        <begin position="277"/>
        <end position="341"/>
    </location>
</feature>
<evidence type="ECO:0000259" key="13">
    <source>
        <dbReference type="PROSITE" id="PS50089"/>
    </source>
</evidence>
<feature type="compositionally biased region" description="Acidic residues" evidence="11">
    <location>
        <begin position="1252"/>
        <end position="1261"/>
    </location>
</feature>
<accession>A0ABR1F4Q1</accession>
<keyword evidence="3" id="KW-0479">Metal-binding</keyword>
<evidence type="ECO:0000256" key="11">
    <source>
        <dbReference type="SAM" id="MobiDB-lite"/>
    </source>
</evidence>
<evidence type="ECO:0000313" key="15">
    <source>
        <dbReference type="EMBL" id="KAK7204833.1"/>
    </source>
</evidence>
<dbReference type="RefSeq" id="XP_064767866.1">
    <property type="nucleotide sequence ID" value="XM_064909984.1"/>
</dbReference>
<feature type="compositionally biased region" description="Low complexity" evidence="11">
    <location>
        <begin position="1193"/>
        <end position="1206"/>
    </location>
</feature>
<dbReference type="SUPFAM" id="SSF82708">
    <property type="entry name" value="R3H domain"/>
    <property type="match status" value="1"/>
</dbReference>
<dbReference type="CDD" id="cd06008">
    <property type="entry name" value="NF-X1-zinc-finger"/>
    <property type="match status" value="5"/>
</dbReference>
<dbReference type="PROSITE" id="PS50016">
    <property type="entry name" value="ZF_PHD_2"/>
    <property type="match status" value="1"/>
</dbReference>
<feature type="compositionally biased region" description="Acidic residues" evidence="11">
    <location>
        <begin position="1216"/>
        <end position="1225"/>
    </location>
</feature>
<dbReference type="InterPro" id="IPR019787">
    <property type="entry name" value="Znf_PHD-finger"/>
</dbReference>
<evidence type="ECO:0000256" key="5">
    <source>
        <dbReference type="ARBA" id="ARBA00022771"/>
    </source>
</evidence>
<evidence type="ECO:0000256" key="9">
    <source>
        <dbReference type="ARBA" id="ARBA00023242"/>
    </source>
</evidence>
<comment type="caution">
    <text evidence="15">The sequence shown here is derived from an EMBL/GenBank/DDBJ whole genome shotgun (WGS) entry which is preliminary data.</text>
</comment>
<evidence type="ECO:0000256" key="8">
    <source>
        <dbReference type="ARBA" id="ARBA00023163"/>
    </source>
</evidence>
<evidence type="ECO:0000259" key="14">
    <source>
        <dbReference type="PROSITE" id="PS51061"/>
    </source>
</evidence>
<proteinExistence type="inferred from homology"/>
<dbReference type="InterPro" id="IPR001374">
    <property type="entry name" value="R3H_dom"/>
</dbReference>
<keyword evidence="6" id="KW-0862">Zinc</keyword>
<keyword evidence="7" id="KW-0805">Transcription regulation</keyword>
<dbReference type="PANTHER" id="PTHR12360:SF12">
    <property type="entry name" value="TRANSCRIPTIONAL REPRESSOR NF-X1"/>
    <property type="match status" value="1"/>
</dbReference>
<dbReference type="InterPro" id="IPR034078">
    <property type="entry name" value="NFX1_fam"/>
</dbReference>
<feature type="compositionally biased region" description="Polar residues" evidence="11">
    <location>
        <begin position="78"/>
        <end position="87"/>
    </location>
</feature>
<evidence type="ECO:0000256" key="6">
    <source>
        <dbReference type="ARBA" id="ARBA00022833"/>
    </source>
</evidence>
<reference evidence="15 16" key="1">
    <citation type="submission" date="2024-03" db="EMBL/GenBank/DDBJ databases">
        <title>Genome-scale model development and genomic sequencing of the oleaginous clade Lipomyces.</title>
        <authorList>
            <consortium name="Lawrence Berkeley National Laboratory"/>
            <person name="Czajka J.J."/>
            <person name="Han Y."/>
            <person name="Kim J."/>
            <person name="Mondo S.J."/>
            <person name="Hofstad B.A."/>
            <person name="Robles A."/>
            <person name="Haridas S."/>
            <person name="Riley R."/>
            <person name="LaButti K."/>
            <person name="Pangilinan J."/>
            <person name="Andreopoulos W."/>
            <person name="Lipzen A."/>
            <person name="Yan J."/>
            <person name="Wang M."/>
            <person name="Ng V."/>
            <person name="Grigoriev I.V."/>
            <person name="Spatafora J.W."/>
            <person name="Magnuson J.K."/>
            <person name="Baker S.E."/>
            <person name="Pomraning K.R."/>
        </authorList>
    </citation>
    <scope>NUCLEOTIDE SEQUENCE [LARGE SCALE GENOMIC DNA]</scope>
    <source>
        <strain evidence="15 16">Phaff 52-87</strain>
    </source>
</reference>
<keyword evidence="5 10" id="KW-0863">Zinc-finger</keyword>
<dbReference type="SMART" id="SM00393">
    <property type="entry name" value="R3H"/>
    <property type="match status" value="1"/>
</dbReference>
<evidence type="ECO:0000256" key="10">
    <source>
        <dbReference type="PROSITE-ProRule" id="PRU00175"/>
    </source>
</evidence>
<feature type="compositionally biased region" description="Low complexity" evidence="11">
    <location>
        <begin position="174"/>
        <end position="188"/>
    </location>
</feature>
<evidence type="ECO:0000256" key="4">
    <source>
        <dbReference type="ARBA" id="ARBA00022737"/>
    </source>
</evidence>
<feature type="compositionally biased region" description="Basic and acidic residues" evidence="11">
    <location>
        <begin position="35"/>
        <end position="51"/>
    </location>
</feature>
<feature type="region of interest" description="Disordered" evidence="11">
    <location>
        <begin position="1"/>
        <end position="247"/>
    </location>
</feature>
<evidence type="ECO:0008006" key="17">
    <source>
        <dbReference type="Google" id="ProtNLM"/>
    </source>
</evidence>
<evidence type="ECO:0000256" key="3">
    <source>
        <dbReference type="ARBA" id="ARBA00022723"/>
    </source>
</evidence>
<keyword evidence="9" id="KW-0539">Nucleus</keyword>
<keyword evidence="4" id="KW-0677">Repeat</keyword>